<accession>A0A0S3F694</accession>
<keyword evidence="8" id="KW-1185">Reference proteome</keyword>
<protein>
    <recommendedName>
        <fullName evidence="9">Conjugal transfer protein TrbI</fullName>
    </recommendedName>
</protein>
<sequence>MLFVVGIVYAFVLPKSTGSGEKEEQETAMQMAKPVLDDLPENYGDTRPDLSGPGNATLPAVGEEGAEGAQGDPNAQQRPQQRQLTPAQQRAEQARELAIRQEMAARAGGVLFPDGRMQGGDAQGGAGAGDAGEREPPAGPDPEDPGRQNMQHEKEQFIQSARIGDDYLASPIKAAISTYEVKAGTVIPAALVTALNSDLPGDVIATVTENVYDHVTGKFLLIPQGARLFGRYDSKVSYKQNRALVVWNRVIYPNGDSINIGGMSGTDATGAAGLKDRVNNHYGSLLTGVTLSTAIAIGGAYADSAGVRDNQLVTAGGGALSQEASRTGQQFVTRELNRQPTITIRSGARLRVLVNKDMVLRPYRRD</sequence>
<feature type="compositionally biased region" description="Low complexity" evidence="6">
    <location>
        <begin position="60"/>
        <end position="69"/>
    </location>
</feature>
<feature type="compositionally biased region" description="Polar residues" evidence="6">
    <location>
        <begin position="73"/>
        <end position="86"/>
    </location>
</feature>
<evidence type="ECO:0008006" key="9">
    <source>
        <dbReference type="Google" id="ProtNLM"/>
    </source>
</evidence>
<gene>
    <name evidence="7" type="ORF">ATN00_21975</name>
</gene>
<evidence type="ECO:0000256" key="3">
    <source>
        <dbReference type="ARBA" id="ARBA00022692"/>
    </source>
</evidence>
<feature type="compositionally biased region" description="Gly residues" evidence="6">
    <location>
        <begin position="117"/>
        <end position="130"/>
    </location>
</feature>
<evidence type="ECO:0000256" key="6">
    <source>
        <dbReference type="SAM" id="MobiDB-lite"/>
    </source>
</evidence>
<keyword evidence="7" id="KW-0614">Plasmid</keyword>
<comment type="subcellular location">
    <subcellularLocation>
        <location evidence="1">Membrane</location>
        <topology evidence="1">Single-pass membrane protein</topology>
    </subcellularLocation>
</comment>
<dbReference type="RefSeq" id="WP_062069494.1">
    <property type="nucleotide sequence ID" value="NZ_CP013267.1"/>
</dbReference>
<proteinExistence type="inferred from homology"/>
<evidence type="ECO:0000313" key="7">
    <source>
        <dbReference type="EMBL" id="ALR23169.1"/>
    </source>
</evidence>
<dbReference type="Pfam" id="PF03743">
    <property type="entry name" value="TrbI"/>
    <property type="match status" value="1"/>
</dbReference>
<evidence type="ECO:0000256" key="1">
    <source>
        <dbReference type="ARBA" id="ARBA00004167"/>
    </source>
</evidence>
<evidence type="ECO:0000256" key="5">
    <source>
        <dbReference type="ARBA" id="ARBA00023136"/>
    </source>
</evidence>
<reference evidence="7 8" key="1">
    <citation type="submission" date="2015-11" db="EMBL/GenBank/DDBJ databases">
        <title>A Two-component Flavoprotein Monooxygenase System MeaXY Responsible for para-Hydroxylation of 2-Methyl-6-ethylaniline and 2,6-Diethylaniline in Sphingobium baderi DE-13.</title>
        <authorList>
            <person name="Cheng M."/>
            <person name="Meng Q."/>
            <person name="Yang Y."/>
            <person name="Chu C."/>
            <person name="Yan X."/>
            <person name="He J."/>
            <person name="Li S."/>
        </authorList>
    </citation>
    <scope>NUCLEOTIDE SEQUENCE [LARGE SCALE GENOMIC DNA]</scope>
    <source>
        <strain evidence="7 8">DE-13</strain>
        <plasmid evidence="8">Plasmid pDE3</plasmid>
    </source>
</reference>
<dbReference type="OrthoDB" id="9807354at2"/>
<dbReference type="KEGG" id="sbd:ATN00_21975"/>
<evidence type="ECO:0000256" key="4">
    <source>
        <dbReference type="ARBA" id="ARBA00022989"/>
    </source>
</evidence>
<dbReference type="InterPro" id="IPR005498">
    <property type="entry name" value="T4SS_VirB10/TraB/TrbI"/>
</dbReference>
<keyword evidence="3" id="KW-0812">Transmembrane</keyword>
<organism evidence="7 8">
    <name type="scientific">Sphingobium baderi</name>
    <dbReference type="NCBI Taxonomy" id="1332080"/>
    <lineage>
        <taxon>Bacteria</taxon>
        <taxon>Pseudomonadati</taxon>
        <taxon>Pseudomonadota</taxon>
        <taxon>Alphaproteobacteria</taxon>
        <taxon>Sphingomonadales</taxon>
        <taxon>Sphingomonadaceae</taxon>
        <taxon>Sphingobium</taxon>
    </lineage>
</organism>
<feature type="region of interest" description="Disordered" evidence="6">
    <location>
        <begin position="111"/>
        <end position="151"/>
    </location>
</feature>
<name>A0A0S3F694_9SPHN</name>
<dbReference type="Proteomes" id="UP000056968">
    <property type="component" value="Plasmid pDE3"/>
</dbReference>
<dbReference type="InterPro" id="IPR042217">
    <property type="entry name" value="T4SS_VirB10/TrbI"/>
</dbReference>
<dbReference type="CDD" id="cd16429">
    <property type="entry name" value="VirB10"/>
    <property type="match status" value="1"/>
</dbReference>
<evidence type="ECO:0000313" key="8">
    <source>
        <dbReference type="Proteomes" id="UP000056968"/>
    </source>
</evidence>
<keyword evidence="5" id="KW-0472">Membrane</keyword>
<dbReference type="GO" id="GO:0016020">
    <property type="term" value="C:membrane"/>
    <property type="evidence" value="ECO:0007669"/>
    <property type="project" value="UniProtKB-SubCell"/>
</dbReference>
<feature type="region of interest" description="Disordered" evidence="6">
    <location>
        <begin position="17"/>
        <end position="94"/>
    </location>
</feature>
<dbReference type="Gene3D" id="2.40.128.260">
    <property type="entry name" value="Type IV secretion system, VirB10/TraB/TrbI"/>
    <property type="match status" value="1"/>
</dbReference>
<comment type="similarity">
    <text evidence="2">Belongs to the TrbI/VirB10 family.</text>
</comment>
<geneLocation type="plasmid" evidence="7 8">
    <name>pDE3</name>
</geneLocation>
<dbReference type="AlphaFoldDB" id="A0A0S3F694"/>
<evidence type="ECO:0000256" key="2">
    <source>
        <dbReference type="ARBA" id="ARBA00010265"/>
    </source>
</evidence>
<dbReference type="EMBL" id="CP013267">
    <property type="protein sequence ID" value="ALR23169.1"/>
    <property type="molecule type" value="Genomic_DNA"/>
</dbReference>
<keyword evidence="4" id="KW-1133">Transmembrane helix</keyword>